<organism evidence="1 2">
    <name type="scientific">Gigaspora margarita</name>
    <dbReference type="NCBI Taxonomy" id="4874"/>
    <lineage>
        <taxon>Eukaryota</taxon>
        <taxon>Fungi</taxon>
        <taxon>Fungi incertae sedis</taxon>
        <taxon>Mucoromycota</taxon>
        <taxon>Glomeromycotina</taxon>
        <taxon>Glomeromycetes</taxon>
        <taxon>Diversisporales</taxon>
        <taxon>Gigasporaceae</taxon>
        <taxon>Gigaspora</taxon>
    </lineage>
</organism>
<protein>
    <submittedName>
        <fullName evidence="1">Uncharacterized protein</fullName>
    </submittedName>
</protein>
<evidence type="ECO:0000313" key="2">
    <source>
        <dbReference type="Proteomes" id="UP000439903"/>
    </source>
</evidence>
<keyword evidence="2" id="KW-1185">Reference proteome</keyword>
<sequence>MQLELYTMEVQITTCLLLECLRTCTSSLIPFACYSVCLITSRVPATGIEEKLLKCASYDLNFLQFCRIGLPIKLNRIKI</sequence>
<evidence type="ECO:0000313" key="1">
    <source>
        <dbReference type="EMBL" id="KAF0435300.1"/>
    </source>
</evidence>
<dbReference type="AlphaFoldDB" id="A0A8H3XB50"/>
<name>A0A8H3XB50_GIGMA</name>
<proteinExistence type="predicted"/>
<dbReference type="Proteomes" id="UP000439903">
    <property type="component" value="Unassembled WGS sequence"/>
</dbReference>
<dbReference type="EMBL" id="WTPW01001444">
    <property type="protein sequence ID" value="KAF0435300.1"/>
    <property type="molecule type" value="Genomic_DNA"/>
</dbReference>
<gene>
    <name evidence="1" type="ORF">F8M41_004807</name>
</gene>
<comment type="caution">
    <text evidence="1">The sequence shown here is derived from an EMBL/GenBank/DDBJ whole genome shotgun (WGS) entry which is preliminary data.</text>
</comment>
<accession>A0A8H3XB50</accession>
<reference evidence="1 2" key="1">
    <citation type="journal article" date="2019" name="Environ. Microbiol.">
        <title>At the nexus of three kingdoms: the genome of the mycorrhizal fungus Gigaspora margarita provides insights into plant, endobacterial and fungal interactions.</title>
        <authorList>
            <person name="Venice F."/>
            <person name="Ghignone S."/>
            <person name="Salvioli di Fossalunga A."/>
            <person name="Amselem J."/>
            <person name="Novero M."/>
            <person name="Xianan X."/>
            <person name="Sedzielewska Toro K."/>
            <person name="Morin E."/>
            <person name="Lipzen A."/>
            <person name="Grigoriev I.V."/>
            <person name="Henrissat B."/>
            <person name="Martin F.M."/>
            <person name="Bonfante P."/>
        </authorList>
    </citation>
    <scope>NUCLEOTIDE SEQUENCE [LARGE SCALE GENOMIC DNA]</scope>
    <source>
        <strain evidence="1 2">BEG34</strain>
    </source>
</reference>